<evidence type="ECO:0000313" key="3">
    <source>
        <dbReference type="Proteomes" id="UP001620626"/>
    </source>
</evidence>
<evidence type="ECO:0000313" key="2">
    <source>
        <dbReference type="EMBL" id="KAL3114543.1"/>
    </source>
</evidence>
<reference evidence="2 3" key="1">
    <citation type="submission" date="2024-10" db="EMBL/GenBank/DDBJ databases">
        <authorList>
            <person name="Kim D."/>
        </authorList>
    </citation>
    <scope>NUCLEOTIDE SEQUENCE [LARGE SCALE GENOMIC DNA]</scope>
    <source>
        <strain evidence="2">BH-2024</strain>
    </source>
</reference>
<dbReference type="PANTHER" id="PTHR15691:SF6">
    <property type="entry name" value="WASH COMPLEX SUBUNIT 5"/>
    <property type="match status" value="1"/>
</dbReference>
<evidence type="ECO:0000256" key="1">
    <source>
        <dbReference type="ARBA" id="ARBA00006224"/>
    </source>
</evidence>
<dbReference type="InterPro" id="IPR019393">
    <property type="entry name" value="WASH_strumpellin"/>
</dbReference>
<comment type="caution">
    <text evidence="2">The sequence shown here is derived from an EMBL/GenBank/DDBJ whole genome shotgun (WGS) entry which is preliminary data.</text>
</comment>
<keyword evidence="3" id="KW-1185">Reference proteome</keyword>
<protein>
    <submittedName>
        <fullName evidence="2">Uncharacterized protein</fullName>
    </submittedName>
</protein>
<accession>A0ABD2LH43</accession>
<dbReference type="EMBL" id="JBICBT010000413">
    <property type="protein sequence ID" value="KAL3114543.1"/>
    <property type="molecule type" value="Genomic_DNA"/>
</dbReference>
<name>A0ABD2LH43_9BILA</name>
<organism evidence="2 3">
    <name type="scientific">Heterodera trifolii</name>
    <dbReference type="NCBI Taxonomy" id="157864"/>
    <lineage>
        <taxon>Eukaryota</taxon>
        <taxon>Metazoa</taxon>
        <taxon>Ecdysozoa</taxon>
        <taxon>Nematoda</taxon>
        <taxon>Chromadorea</taxon>
        <taxon>Rhabditida</taxon>
        <taxon>Tylenchina</taxon>
        <taxon>Tylenchomorpha</taxon>
        <taxon>Tylenchoidea</taxon>
        <taxon>Heteroderidae</taxon>
        <taxon>Heteroderinae</taxon>
        <taxon>Heterodera</taxon>
    </lineage>
</organism>
<proteinExistence type="inferred from homology"/>
<dbReference type="Proteomes" id="UP001620626">
    <property type="component" value="Unassembled WGS sequence"/>
</dbReference>
<dbReference type="PANTHER" id="PTHR15691">
    <property type="entry name" value="WASH COMPLEX SUBUNIT 5"/>
    <property type="match status" value="1"/>
</dbReference>
<comment type="similarity">
    <text evidence="1">Belongs to the strumpellin family.</text>
</comment>
<sequence length="234" mass="26970">MKRHFCGHIERTLRVRLSVPFRWQTLRQLRAVIQAVPRAVFHEMTKLNDYANFRTSKHDALWLSKLALGISNTCIKQLGDVEIQPRALLADGLRRELDIRLKQIFASDVQPNILRTLQNQSLKLQQFRKSFLFICDHVGIRDGIRIWTEQLKSILEESLNEKIFKTAEQTTITISVAPFIPQSKLVVEKLFDFALSATAPKSTKYNRMESIWRSADGKTIGDKQFFHGSQTSSS</sequence>
<gene>
    <name evidence="2" type="ORF">niasHT_014350</name>
</gene>
<dbReference type="Pfam" id="PF10266">
    <property type="entry name" value="Strumpellin"/>
    <property type="match status" value="1"/>
</dbReference>
<dbReference type="AlphaFoldDB" id="A0ABD2LH43"/>